<evidence type="ECO:0000313" key="2">
    <source>
        <dbReference type="Proteomes" id="UP000276133"/>
    </source>
</evidence>
<proteinExistence type="predicted"/>
<keyword evidence="2" id="KW-1185">Reference proteome</keyword>
<evidence type="ECO:0000313" key="1">
    <source>
        <dbReference type="EMBL" id="RNA32461.1"/>
    </source>
</evidence>
<protein>
    <submittedName>
        <fullName evidence="1">Uncharacterized protein</fullName>
    </submittedName>
</protein>
<gene>
    <name evidence="1" type="ORF">BpHYR1_004469</name>
</gene>
<dbReference type="AlphaFoldDB" id="A0A3M7S9L8"/>
<comment type="caution">
    <text evidence="1">The sequence shown here is derived from an EMBL/GenBank/DDBJ whole genome shotgun (WGS) entry which is preliminary data.</text>
</comment>
<name>A0A3M7S9L8_BRAPC</name>
<accession>A0A3M7S9L8</accession>
<organism evidence="1 2">
    <name type="scientific">Brachionus plicatilis</name>
    <name type="common">Marine rotifer</name>
    <name type="synonym">Brachionus muelleri</name>
    <dbReference type="NCBI Taxonomy" id="10195"/>
    <lineage>
        <taxon>Eukaryota</taxon>
        <taxon>Metazoa</taxon>
        <taxon>Spiralia</taxon>
        <taxon>Gnathifera</taxon>
        <taxon>Rotifera</taxon>
        <taxon>Eurotatoria</taxon>
        <taxon>Monogononta</taxon>
        <taxon>Pseudotrocha</taxon>
        <taxon>Ploima</taxon>
        <taxon>Brachionidae</taxon>
        <taxon>Brachionus</taxon>
    </lineage>
</organism>
<reference evidence="1 2" key="1">
    <citation type="journal article" date="2018" name="Sci. Rep.">
        <title>Genomic signatures of local adaptation to the degree of environmental predictability in rotifers.</title>
        <authorList>
            <person name="Franch-Gras L."/>
            <person name="Hahn C."/>
            <person name="Garcia-Roger E.M."/>
            <person name="Carmona M.J."/>
            <person name="Serra M."/>
            <person name="Gomez A."/>
        </authorList>
    </citation>
    <scope>NUCLEOTIDE SEQUENCE [LARGE SCALE GENOMIC DNA]</scope>
    <source>
        <strain evidence="1">HYR1</strain>
    </source>
</reference>
<dbReference type="EMBL" id="REGN01001795">
    <property type="protein sequence ID" value="RNA32461.1"/>
    <property type="molecule type" value="Genomic_DNA"/>
</dbReference>
<dbReference type="Proteomes" id="UP000276133">
    <property type="component" value="Unassembled WGS sequence"/>
</dbReference>
<sequence length="96" mass="10888">MEKKSGFKIISPVLGCIWKNTAKLEVTRDWKFGKLFDRRTLEGTILRRQIYLSVVEDLPLPKIWTAELAGQNIDGRANVRPILKRAATLAARPAVK</sequence>